<evidence type="ECO:0000256" key="4">
    <source>
        <dbReference type="SAM" id="MobiDB-lite"/>
    </source>
</evidence>
<feature type="region of interest" description="Disordered" evidence="4">
    <location>
        <begin position="1"/>
        <end position="90"/>
    </location>
</feature>
<evidence type="ECO:0000256" key="1">
    <source>
        <dbReference type="ARBA" id="ARBA00011738"/>
    </source>
</evidence>
<dbReference type="GO" id="GO:0005829">
    <property type="term" value="C:cytosol"/>
    <property type="evidence" value="ECO:0007669"/>
    <property type="project" value="TreeGrafter"/>
</dbReference>
<dbReference type="PANTHER" id="PTHR43880:SF5">
    <property type="entry name" value="ALCOHOL DEHYDROGENASE-LIKE 6"/>
    <property type="match status" value="1"/>
</dbReference>
<dbReference type="EMBL" id="SDMP01000012">
    <property type="protein sequence ID" value="RYR26031.1"/>
    <property type="molecule type" value="Genomic_DNA"/>
</dbReference>
<dbReference type="GO" id="GO:0046294">
    <property type="term" value="P:formaldehyde catabolic process"/>
    <property type="evidence" value="ECO:0007669"/>
    <property type="project" value="TreeGrafter"/>
</dbReference>
<dbReference type="SUPFAM" id="SSF50129">
    <property type="entry name" value="GroES-like"/>
    <property type="match status" value="1"/>
</dbReference>
<dbReference type="STRING" id="3818.A0A445AHX2"/>
<reference evidence="5 6" key="1">
    <citation type="submission" date="2019-01" db="EMBL/GenBank/DDBJ databases">
        <title>Sequencing of cultivated peanut Arachis hypogaea provides insights into genome evolution and oil improvement.</title>
        <authorList>
            <person name="Chen X."/>
        </authorList>
    </citation>
    <scope>NUCLEOTIDE SEQUENCE [LARGE SCALE GENOMIC DNA]</scope>
    <source>
        <strain evidence="6">cv. Fuhuasheng</strain>
        <tissue evidence="5">Leaves</tissue>
    </source>
</reference>
<dbReference type="GO" id="GO:0051903">
    <property type="term" value="F:S-(hydroxymethyl)glutathione dehydrogenase [NAD(P)+] activity"/>
    <property type="evidence" value="ECO:0007669"/>
    <property type="project" value="TreeGrafter"/>
</dbReference>
<keyword evidence="6" id="KW-1185">Reference proteome</keyword>
<name>A0A445AHX2_ARAHY</name>
<feature type="compositionally biased region" description="Basic and acidic residues" evidence="4">
    <location>
        <begin position="1"/>
        <end position="29"/>
    </location>
</feature>
<gene>
    <name evidence="5" type="ORF">Ahy_B02g060150</name>
</gene>
<dbReference type="Proteomes" id="UP000289738">
    <property type="component" value="Chromosome B02"/>
</dbReference>
<evidence type="ECO:0000256" key="2">
    <source>
        <dbReference type="ARBA" id="ARBA00022723"/>
    </source>
</evidence>
<evidence type="ECO:0000313" key="6">
    <source>
        <dbReference type="Proteomes" id="UP000289738"/>
    </source>
</evidence>
<dbReference type="AlphaFoldDB" id="A0A445AHX2"/>
<keyword evidence="2" id="KW-0479">Metal-binding</keyword>
<dbReference type="Gene3D" id="3.90.180.10">
    <property type="entry name" value="Medium-chain alcohol dehydrogenases, catalytic domain"/>
    <property type="match status" value="1"/>
</dbReference>
<feature type="compositionally biased region" description="Polar residues" evidence="4">
    <location>
        <begin position="58"/>
        <end position="73"/>
    </location>
</feature>
<protein>
    <recommendedName>
        <fullName evidence="7">Alcohol dehydrogenase-like C-terminal domain-containing protein</fullName>
    </recommendedName>
</protein>
<keyword evidence="3" id="KW-0862">Zinc</keyword>
<accession>A0A445AHX2</accession>
<organism evidence="5 6">
    <name type="scientific">Arachis hypogaea</name>
    <name type="common">Peanut</name>
    <dbReference type="NCBI Taxonomy" id="3818"/>
    <lineage>
        <taxon>Eukaryota</taxon>
        <taxon>Viridiplantae</taxon>
        <taxon>Streptophyta</taxon>
        <taxon>Embryophyta</taxon>
        <taxon>Tracheophyta</taxon>
        <taxon>Spermatophyta</taxon>
        <taxon>Magnoliopsida</taxon>
        <taxon>eudicotyledons</taxon>
        <taxon>Gunneridae</taxon>
        <taxon>Pentapetalae</taxon>
        <taxon>rosids</taxon>
        <taxon>fabids</taxon>
        <taxon>Fabales</taxon>
        <taxon>Fabaceae</taxon>
        <taxon>Papilionoideae</taxon>
        <taxon>50 kb inversion clade</taxon>
        <taxon>dalbergioids sensu lato</taxon>
        <taxon>Dalbergieae</taxon>
        <taxon>Pterocarpus clade</taxon>
        <taxon>Arachis</taxon>
    </lineage>
</organism>
<dbReference type="Gene3D" id="3.40.50.720">
    <property type="entry name" value="NAD(P)-binding Rossmann-like Domain"/>
    <property type="match status" value="1"/>
</dbReference>
<dbReference type="GO" id="GO:0008270">
    <property type="term" value="F:zinc ion binding"/>
    <property type="evidence" value="ECO:0007669"/>
    <property type="project" value="TreeGrafter"/>
</dbReference>
<proteinExistence type="predicted"/>
<sequence>MNKELVIECKDIDPKSETQEDVREHEECNKSIGTSSESHQAQDEGLLLKATEDVGKHSSLSTINSEPAAQNDSSVKHDQGGQPGKEISGVSATPVQDQSVLFPYFHLISDSSISTALQSCCDGWGLTVTLGVPKVKPEMSAHYGLFLIGRTVNGSLFGGWKPKSDLPLLVEKYVNKKIQIDDYIRHNLPFDDINNAFDLMKEEKCLRYVIHMPR</sequence>
<evidence type="ECO:0000313" key="5">
    <source>
        <dbReference type="EMBL" id="RYR26031.1"/>
    </source>
</evidence>
<comment type="subunit">
    <text evidence="1">Homodimer.</text>
</comment>
<comment type="caution">
    <text evidence="5">The sequence shown here is derived from an EMBL/GenBank/DDBJ whole genome shotgun (WGS) entry which is preliminary data.</text>
</comment>
<evidence type="ECO:0008006" key="7">
    <source>
        <dbReference type="Google" id="ProtNLM"/>
    </source>
</evidence>
<evidence type="ECO:0000256" key="3">
    <source>
        <dbReference type="ARBA" id="ARBA00022833"/>
    </source>
</evidence>
<dbReference type="PANTHER" id="PTHR43880">
    <property type="entry name" value="ALCOHOL DEHYDROGENASE"/>
    <property type="match status" value="1"/>
</dbReference>
<dbReference type="InterPro" id="IPR011032">
    <property type="entry name" value="GroES-like_sf"/>
</dbReference>